<comment type="caution">
    <text evidence="4">The sequence shown here is derived from an EMBL/GenBank/DDBJ whole genome shotgun (WGS) entry which is preliminary data.</text>
</comment>
<dbReference type="Gene3D" id="1.10.1660.10">
    <property type="match status" value="1"/>
</dbReference>
<feature type="domain" description="Mop" evidence="3">
    <location>
        <begin position="108"/>
        <end position="173"/>
    </location>
</feature>
<dbReference type="NCBIfam" id="TIGR01764">
    <property type="entry name" value="excise"/>
    <property type="match status" value="1"/>
</dbReference>
<evidence type="ECO:0000259" key="3">
    <source>
        <dbReference type="PROSITE" id="PS51866"/>
    </source>
</evidence>
<dbReference type="InterPro" id="IPR004606">
    <property type="entry name" value="Mop_domain"/>
</dbReference>
<proteinExistence type="predicted"/>
<dbReference type="GO" id="GO:0003677">
    <property type="term" value="F:DNA binding"/>
    <property type="evidence" value="ECO:0007669"/>
    <property type="project" value="InterPro"/>
</dbReference>
<evidence type="ECO:0000313" key="5">
    <source>
        <dbReference type="Proteomes" id="UP000268727"/>
    </source>
</evidence>
<protein>
    <submittedName>
        <fullName evidence="4">Molybdopterin-binding protein</fullName>
    </submittedName>
</protein>
<dbReference type="InterPro" id="IPR041657">
    <property type="entry name" value="HTH_17"/>
</dbReference>
<keyword evidence="5" id="KW-1185">Reference proteome</keyword>
<name>A0A3N1GZ15_9PSEU</name>
<evidence type="ECO:0000313" key="4">
    <source>
        <dbReference type="EMBL" id="ROP35551.1"/>
    </source>
</evidence>
<dbReference type="InterPro" id="IPR005116">
    <property type="entry name" value="Transp-assoc_OB_typ1"/>
</dbReference>
<dbReference type="PROSITE" id="PS51866">
    <property type="entry name" value="MOP"/>
    <property type="match status" value="1"/>
</dbReference>
<sequence length="176" mass="18154">MPAAGPRVWRTLGIRGGVAGGPAGALGCGTEVTGLRGCGVTLPDVPNLRISDAAALLGVSDDSVRRWIDQGRLTAVRLDSGRKGVDGRELAELAQRLAEAPEPGVTVAASARNRMRGIVTRVVKDGVMAQVELQAGPFRVVSLMSRDSADELGLEVGAVAVASIKSTHVVVEIPEA</sequence>
<reference evidence="4 5" key="1">
    <citation type="submission" date="2018-11" db="EMBL/GenBank/DDBJ databases">
        <title>Sequencing the genomes of 1000 actinobacteria strains.</title>
        <authorList>
            <person name="Klenk H.-P."/>
        </authorList>
    </citation>
    <scope>NUCLEOTIDE SEQUENCE [LARGE SCALE GENOMIC DNA]</scope>
    <source>
        <strain evidence="4 5">DSM 44231</strain>
    </source>
</reference>
<evidence type="ECO:0000256" key="1">
    <source>
        <dbReference type="ARBA" id="ARBA00022505"/>
    </source>
</evidence>
<dbReference type="SUPFAM" id="SSF50331">
    <property type="entry name" value="MOP-like"/>
    <property type="match status" value="1"/>
</dbReference>
<dbReference type="Gene3D" id="2.40.50.100">
    <property type="match status" value="1"/>
</dbReference>
<accession>A0A3N1GZ15</accession>
<dbReference type="Pfam" id="PF03459">
    <property type="entry name" value="TOBE"/>
    <property type="match status" value="1"/>
</dbReference>
<dbReference type="InterPro" id="IPR010093">
    <property type="entry name" value="SinI_DNA-bd"/>
</dbReference>
<dbReference type="EMBL" id="RJKM01000001">
    <property type="protein sequence ID" value="ROP35551.1"/>
    <property type="molecule type" value="Genomic_DNA"/>
</dbReference>
<dbReference type="PROSITE" id="PS51257">
    <property type="entry name" value="PROKAR_LIPOPROTEIN"/>
    <property type="match status" value="1"/>
</dbReference>
<keyword evidence="1 2" id="KW-0500">Molybdenum</keyword>
<organism evidence="4 5">
    <name type="scientific">Saccharothrix texasensis</name>
    <dbReference type="NCBI Taxonomy" id="103734"/>
    <lineage>
        <taxon>Bacteria</taxon>
        <taxon>Bacillati</taxon>
        <taxon>Actinomycetota</taxon>
        <taxon>Actinomycetes</taxon>
        <taxon>Pseudonocardiales</taxon>
        <taxon>Pseudonocardiaceae</taxon>
        <taxon>Saccharothrix</taxon>
    </lineage>
</organism>
<dbReference type="CDD" id="cd04762">
    <property type="entry name" value="HTH_MerR-trunc"/>
    <property type="match status" value="1"/>
</dbReference>
<gene>
    <name evidence="4" type="ORF">EDD40_0783</name>
</gene>
<dbReference type="InterPro" id="IPR008995">
    <property type="entry name" value="Mo/tungstate-bd_C_term_dom"/>
</dbReference>
<dbReference type="GO" id="GO:0015689">
    <property type="term" value="P:molybdate ion transport"/>
    <property type="evidence" value="ECO:0007669"/>
    <property type="project" value="InterPro"/>
</dbReference>
<evidence type="ECO:0000256" key="2">
    <source>
        <dbReference type="PROSITE-ProRule" id="PRU01213"/>
    </source>
</evidence>
<dbReference type="AlphaFoldDB" id="A0A3N1GZ15"/>
<dbReference type="Proteomes" id="UP000268727">
    <property type="component" value="Unassembled WGS sequence"/>
</dbReference>
<dbReference type="Pfam" id="PF12728">
    <property type="entry name" value="HTH_17"/>
    <property type="match status" value="1"/>
</dbReference>